<sequence length="57" mass="6085">MINSGLIVPLNTADNLLFALPDDIILNCYLTLTTSSKSATIGPDSLSGRYSLPRSTE</sequence>
<organism evidence="2 3">
    <name type="scientific">Candidatus Nitrotoga arctica</name>
    <dbReference type="NCBI Taxonomy" id="453162"/>
    <lineage>
        <taxon>Bacteria</taxon>
        <taxon>Pseudomonadati</taxon>
        <taxon>Pseudomonadota</taxon>
        <taxon>Betaproteobacteria</taxon>
        <taxon>Nitrosomonadales</taxon>
        <taxon>Gallionellaceae</taxon>
        <taxon>Candidatus Nitrotoga</taxon>
    </lineage>
</organism>
<evidence type="ECO:0000313" key="2">
    <source>
        <dbReference type="EMBL" id="CAG9933936.1"/>
    </source>
</evidence>
<proteinExistence type="predicted"/>
<dbReference type="Proteomes" id="UP000839052">
    <property type="component" value="Chromosome"/>
</dbReference>
<evidence type="ECO:0000313" key="3">
    <source>
        <dbReference type="Proteomes" id="UP000839052"/>
    </source>
</evidence>
<name>A0ABN8AM80_9PROT</name>
<protein>
    <submittedName>
        <fullName evidence="2">Uncharacterized protein</fullName>
    </submittedName>
</protein>
<dbReference type="EMBL" id="OU912926">
    <property type="protein sequence ID" value="CAG9933936.1"/>
    <property type="molecule type" value="Genomic_DNA"/>
</dbReference>
<gene>
    <name evidence="2" type="ORF">NTG6680_2687</name>
</gene>
<accession>A0ABN8AM80</accession>
<feature type="region of interest" description="Disordered" evidence="1">
    <location>
        <begin position="37"/>
        <end position="57"/>
    </location>
</feature>
<reference evidence="2 3" key="1">
    <citation type="submission" date="2021-10" db="EMBL/GenBank/DDBJ databases">
        <authorList>
            <person name="Koch H."/>
        </authorList>
    </citation>
    <scope>NUCLEOTIDE SEQUENCE [LARGE SCALE GENOMIC DNA]</scope>
    <source>
        <strain evidence="2">6680</strain>
    </source>
</reference>
<evidence type="ECO:0000256" key="1">
    <source>
        <dbReference type="SAM" id="MobiDB-lite"/>
    </source>
</evidence>
<keyword evidence="3" id="KW-1185">Reference proteome</keyword>